<feature type="domain" description="Large ribosomal subunit protein bL25 L25" evidence="7">
    <location>
        <begin position="15"/>
        <end position="83"/>
    </location>
</feature>
<dbReference type="InterPro" id="IPR011035">
    <property type="entry name" value="Ribosomal_bL25/Gln-tRNA_synth"/>
</dbReference>
<dbReference type="NCBIfam" id="TIGR00731">
    <property type="entry name" value="bL25_bact_ctc"/>
    <property type="match status" value="1"/>
</dbReference>
<dbReference type="GO" id="GO:0006412">
    <property type="term" value="P:translation"/>
    <property type="evidence" value="ECO:0007669"/>
    <property type="project" value="UniProtKB-UniRule"/>
</dbReference>
<dbReference type="GO" id="GO:0022625">
    <property type="term" value="C:cytosolic large ribosomal subunit"/>
    <property type="evidence" value="ECO:0007669"/>
    <property type="project" value="TreeGrafter"/>
</dbReference>
<name>A0A3S0KNP9_9DEIO</name>
<feature type="region of interest" description="Disordered" evidence="6">
    <location>
        <begin position="179"/>
        <end position="238"/>
    </location>
</feature>
<dbReference type="CDD" id="cd00495">
    <property type="entry name" value="Ribosomal_L25_TL5_CTC"/>
    <property type="match status" value="1"/>
</dbReference>
<proteinExistence type="inferred from homology"/>
<comment type="subunit">
    <text evidence="5">Part of the 50S ribosomal subunit; part of the 5S rRNA/L5/L18/L25 subcomplex. Contacts the 5S rRNA. Binds to the 5S rRNA independently of L5 and L18.</text>
</comment>
<keyword evidence="1 5" id="KW-0699">rRNA-binding</keyword>
<evidence type="ECO:0000313" key="10">
    <source>
        <dbReference type="Proteomes" id="UP000277766"/>
    </source>
</evidence>
<organism evidence="9 10">
    <name type="scientific">Deinococcus radiophilus</name>
    <dbReference type="NCBI Taxonomy" id="32062"/>
    <lineage>
        <taxon>Bacteria</taxon>
        <taxon>Thermotogati</taxon>
        <taxon>Deinococcota</taxon>
        <taxon>Deinococci</taxon>
        <taxon>Deinococcales</taxon>
        <taxon>Deinococcaceae</taxon>
        <taxon>Deinococcus</taxon>
    </lineage>
</organism>
<evidence type="ECO:0000256" key="6">
    <source>
        <dbReference type="SAM" id="MobiDB-lite"/>
    </source>
</evidence>
<evidence type="ECO:0000256" key="5">
    <source>
        <dbReference type="HAMAP-Rule" id="MF_01334"/>
    </source>
</evidence>
<dbReference type="PANTHER" id="PTHR33284">
    <property type="entry name" value="RIBOSOMAL PROTEIN L25/GLN-TRNA SYNTHETASE, ANTI-CODON-BINDING DOMAIN-CONTAINING PROTEIN"/>
    <property type="match status" value="1"/>
</dbReference>
<dbReference type="EMBL" id="RXPE01000001">
    <property type="protein sequence ID" value="RTR30938.1"/>
    <property type="molecule type" value="Genomic_DNA"/>
</dbReference>
<evidence type="ECO:0000256" key="2">
    <source>
        <dbReference type="ARBA" id="ARBA00022884"/>
    </source>
</evidence>
<dbReference type="OrthoDB" id="5242980at2"/>
<feature type="compositionally biased region" description="Low complexity" evidence="6">
    <location>
        <begin position="186"/>
        <end position="199"/>
    </location>
</feature>
<protein>
    <recommendedName>
        <fullName evidence="5">Large ribosomal subunit protein bL25</fullName>
    </recommendedName>
    <alternativeName>
        <fullName evidence="5">General stress protein CTC</fullName>
    </alternativeName>
</protein>
<dbReference type="AlphaFoldDB" id="A0A3S0KNP9"/>
<gene>
    <name evidence="5" type="primary">rplY</name>
    <name evidence="5" type="synonym">ctc</name>
    <name evidence="9" type="ORF">EJ104_01445</name>
</gene>
<keyword evidence="3 5" id="KW-0689">Ribosomal protein</keyword>
<evidence type="ECO:0000259" key="8">
    <source>
        <dbReference type="Pfam" id="PF14693"/>
    </source>
</evidence>
<evidence type="ECO:0000256" key="1">
    <source>
        <dbReference type="ARBA" id="ARBA00022730"/>
    </source>
</evidence>
<dbReference type="InterPro" id="IPR020056">
    <property type="entry name" value="Rbsml_bL25/Gln-tRNA_synth_N"/>
</dbReference>
<dbReference type="Gene3D" id="2.170.120.20">
    <property type="entry name" value="Ribosomal protein L25, beta domain"/>
    <property type="match status" value="1"/>
</dbReference>
<dbReference type="InterPro" id="IPR037121">
    <property type="entry name" value="Ribosomal_bL25_C"/>
</dbReference>
<sequence>MELQAKVRKSGEKLETGMIPAVAYNKEKNVSFAIERKAFDRIFRSQGISGLFDIAIEGEEAFPALVKTVQMDKRRREPIHVDFYMVTYGQAIEANVPLHTTGRSQGEIEGGLVDIVHHNVTVLAPGPRRIPQELVADLSGLNIGDHITAGQLELPEGVELVMDPEITLISILPPRLTEEELEAETEAAAAAGAEAAAMGQEDEEAGEDLPKEGTEGRNLDKDNHKAEEIRSESGQESN</sequence>
<dbReference type="HAMAP" id="MF_01334">
    <property type="entry name" value="Ribosomal_bL25_CTC"/>
    <property type="match status" value="1"/>
</dbReference>
<evidence type="ECO:0000259" key="7">
    <source>
        <dbReference type="Pfam" id="PF01386"/>
    </source>
</evidence>
<keyword evidence="2 5" id="KW-0694">RNA-binding</keyword>
<comment type="caution">
    <text evidence="9">The sequence shown here is derived from an EMBL/GenBank/DDBJ whole genome shotgun (WGS) entry which is preliminary data.</text>
</comment>
<feature type="domain" description="Large ribosomal subunit protein bL25 beta" evidence="8">
    <location>
        <begin position="92"/>
        <end position="175"/>
    </location>
</feature>
<dbReference type="InterPro" id="IPR001021">
    <property type="entry name" value="Ribosomal_bL25_long"/>
</dbReference>
<comment type="function">
    <text evidence="5">This is one of the proteins that binds to the 5S RNA in the ribosome where it forms part of the central protuberance.</text>
</comment>
<dbReference type="RefSeq" id="WP_126350966.1">
    <property type="nucleotide sequence ID" value="NZ_CP086380.1"/>
</dbReference>
<dbReference type="InterPro" id="IPR020930">
    <property type="entry name" value="Ribosomal_uL5_bac-type"/>
</dbReference>
<dbReference type="GO" id="GO:0003735">
    <property type="term" value="F:structural constituent of ribosome"/>
    <property type="evidence" value="ECO:0007669"/>
    <property type="project" value="InterPro"/>
</dbReference>
<keyword evidence="4 5" id="KW-0687">Ribonucleoprotein</keyword>
<dbReference type="GO" id="GO:0008097">
    <property type="term" value="F:5S rRNA binding"/>
    <property type="evidence" value="ECO:0007669"/>
    <property type="project" value="InterPro"/>
</dbReference>
<reference evidence="9 10" key="1">
    <citation type="submission" date="2018-12" db="EMBL/GenBank/DDBJ databases">
        <title>Deinococcus radiophilus ATCC 27603 genome sequencing and assembly.</title>
        <authorList>
            <person name="Maclea K.S."/>
            <person name="Maynard C.R."/>
        </authorList>
    </citation>
    <scope>NUCLEOTIDE SEQUENCE [LARGE SCALE GENOMIC DNA]</scope>
    <source>
        <strain evidence="9 10">ATCC 27603</strain>
    </source>
</reference>
<dbReference type="Pfam" id="PF01386">
    <property type="entry name" value="Ribosomal_L25p"/>
    <property type="match status" value="1"/>
</dbReference>
<feature type="compositionally biased region" description="Basic and acidic residues" evidence="6">
    <location>
        <begin position="208"/>
        <end position="238"/>
    </location>
</feature>
<dbReference type="Proteomes" id="UP000277766">
    <property type="component" value="Unassembled WGS sequence"/>
</dbReference>
<dbReference type="Gene3D" id="2.40.240.10">
    <property type="entry name" value="Ribosomal Protein L25, Chain P"/>
    <property type="match status" value="1"/>
</dbReference>
<keyword evidence="10" id="KW-1185">Reference proteome</keyword>
<dbReference type="InterPro" id="IPR029751">
    <property type="entry name" value="Ribosomal_L25_dom"/>
</dbReference>
<evidence type="ECO:0000256" key="3">
    <source>
        <dbReference type="ARBA" id="ARBA00022980"/>
    </source>
</evidence>
<evidence type="ECO:0000256" key="4">
    <source>
        <dbReference type="ARBA" id="ARBA00023274"/>
    </source>
</evidence>
<dbReference type="SUPFAM" id="SSF50715">
    <property type="entry name" value="Ribosomal protein L25-like"/>
    <property type="match status" value="1"/>
</dbReference>
<accession>A0A3S0KNP9</accession>
<dbReference type="InterPro" id="IPR020057">
    <property type="entry name" value="Ribosomal_bL25_b-dom"/>
</dbReference>
<dbReference type="Pfam" id="PF14693">
    <property type="entry name" value="Ribosomal_TL5_C"/>
    <property type="match status" value="1"/>
</dbReference>
<evidence type="ECO:0000313" key="9">
    <source>
        <dbReference type="EMBL" id="RTR30938.1"/>
    </source>
</evidence>
<dbReference type="PANTHER" id="PTHR33284:SF1">
    <property type="entry name" value="RIBOSOMAL PROTEIN L25_GLN-TRNA SYNTHETASE, ANTI-CODON-BINDING DOMAIN-CONTAINING PROTEIN"/>
    <property type="match status" value="1"/>
</dbReference>
<comment type="similarity">
    <text evidence="5">Belongs to the bacterial ribosomal protein bL25 family. CTC subfamily.</text>
</comment>